<comment type="similarity">
    <text evidence="2">Belongs to the YkuD family.</text>
</comment>
<dbReference type="Pfam" id="PF03734">
    <property type="entry name" value="YkuD"/>
    <property type="match status" value="1"/>
</dbReference>
<name>A0ABS1E3N9_9GAMM</name>
<keyword evidence="7 9" id="KW-0573">Peptidoglycan synthesis</keyword>
<dbReference type="CDD" id="cd16913">
    <property type="entry name" value="YkuD_like"/>
    <property type="match status" value="1"/>
</dbReference>
<reference evidence="13 14" key="1">
    <citation type="journal article" date="2020" name="Microorganisms">
        <title>Osmotic Adaptation and Compatible Solute Biosynthesis of Phototrophic Bacteria as Revealed from Genome Analyses.</title>
        <authorList>
            <person name="Imhoff J.F."/>
            <person name="Rahn T."/>
            <person name="Kunzel S."/>
            <person name="Keller A."/>
            <person name="Neulinger S.C."/>
        </authorList>
    </citation>
    <scope>NUCLEOTIDE SEQUENCE [LARGE SCALE GENOMIC DNA]</scope>
    <source>
        <strain evidence="13 14">DSM 15116</strain>
    </source>
</reference>
<feature type="active site" description="Nucleophile" evidence="9">
    <location>
        <position position="224"/>
    </location>
</feature>
<evidence type="ECO:0000256" key="5">
    <source>
        <dbReference type="ARBA" id="ARBA00022801"/>
    </source>
</evidence>
<evidence type="ECO:0000313" key="14">
    <source>
        <dbReference type="Proteomes" id="UP000738126"/>
    </source>
</evidence>
<evidence type="ECO:0000256" key="3">
    <source>
        <dbReference type="ARBA" id="ARBA00022676"/>
    </source>
</evidence>
<keyword evidence="4" id="KW-0808">Transferase</keyword>
<dbReference type="EMBL" id="NRSH01000023">
    <property type="protein sequence ID" value="MBK1726095.1"/>
    <property type="molecule type" value="Genomic_DNA"/>
</dbReference>
<keyword evidence="8 9" id="KW-0961">Cell wall biogenesis/degradation</keyword>
<evidence type="ECO:0000256" key="7">
    <source>
        <dbReference type="ARBA" id="ARBA00022984"/>
    </source>
</evidence>
<evidence type="ECO:0000256" key="4">
    <source>
        <dbReference type="ARBA" id="ARBA00022679"/>
    </source>
</evidence>
<keyword evidence="5" id="KW-0378">Hydrolase</keyword>
<evidence type="ECO:0000313" key="13">
    <source>
        <dbReference type="EMBL" id="MBK1726095.1"/>
    </source>
</evidence>
<sequence length="333" mass="36552">MGPRLALCGLLLLGAGERLAAEAAPAEEGAEPVVEVPQRQLHRYPLAEGVDVVGERQYATAEQADTLLDIAARHAVGYEEIRRANPDVDTWLPGAGAQVTVPTRFILPETPREGIVVNIAEMRLYRYPEGKAVVETFPVSVGRRDWSTPLGKTRVTEKITDPVWYPPDSIREEAEARGEALPAKVPPGPDNPLGHYALLLDLDGYLLHSTNRPWGIGMRATHGCIRLHPQDMAYLFDRIQRGTPVRIVNQPFKAGWSRQGELFLQAFPAFGGRGAQSRDQRLEMAVDVVEEALGDRQHRIDGQALRAAVQDPRGKVRSISRGAPEGPLQLTGP</sequence>
<dbReference type="InterPro" id="IPR050979">
    <property type="entry name" value="LD-transpeptidase"/>
</dbReference>
<proteinExistence type="inferred from homology"/>
<organism evidence="13 14">
    <name type="scientific">Halorhodospira neutriphila</name>
    <dbReference type="NCBI Taxonomy" id="168379"/>
    <lineage>
        <taxon>Bacteria</taxon>
        <taxon>Pseudomonadati</taxon>
        <taxon>Pseudomonadota</taxon>
        <taxon>Gammaproteobacteria</taxon>
        <taxon>Chromatiales</taxon>
        <taxon>Ectothiorhodospiraceae</taxon>
        <taxon>Halorhodospira</taxon>
    </lineage>
</organism>
<dbReference type="InterPro" id="IPR005490">
    <property type="entry name" value="LD_TPept_cat_dom"/>
</dbReference>
<protein>
    <recommendedName>
        <fullName evidence="12">L,D-TPase catalytic domain-containing protein</fullName>
    </recommendedName>
</protein>
<dbReference type="PROSITE" id="PS52029">
    <property type="entry name" value="LD_TPASE"/>
    <property type="match status" value="1"/>
</dbReference>
<evidence type="ECO:0000256" key="1">
    <source>
        <dbReference type="ARBA" id="ARBA00004752"/>
    </source>
</evidence>
<feature type="signal peptide" evidence="11">
    <location>
        <begin position="1"/>
        <end position="20"/>
    </location>
</feature>
<evidence type="ECO:0000256" key="2">
    <source>
        <dbReference type="ARBA" id="ARBA00005992"/>
    </source>
</evidence>
<evidence type="ECO:0000256" key="8">
    <source>
        <dbReference type="ARBA" id="ARBA00023316"/>
    </source>
</evidence>
<accession>A0ABS1E3N9</accession>
<evidence type="ECO:0000259" key="12">
    <source>
        <dbReference type="PROSITE" id="PS52029"/>
    </source>
</evidence>
<dbReference type="PANTHER" id="PTHR30582:SF24">
    <property type="entry name" value="L,D-TRANSPEPTIDASE ERFK_SRFK-RELATED"/>
    <property type="match status" value="1"/>
</dbReference>
<feature type="domain" description="L,D-TPase catalytic" evidence="12">
    <location>
        <begin position="113"/>
        <end position="248"/>
    </location>
</feature>
<comment type="caution">
    <text evidence="13">The sequence shown here is derived from an EMBL/GenBank/DDBJ whole genome shotgun (WGS) entry which is preliminary data.</text>
</comment>
<evidence type="ECO:0000256" key="11">
    <source>
        <dbReference type="SAM" id="SignalP"/>
    </source>
</evidence>
<comment type="pathway">
    <text evidence="1 9">Cell wall biogenesis; peptidoglycan biosynthesis.</text>
</comment>
<keyword evidence="11" id="KW-0732">Signal</keyword>
<keyword evidence="6 9" id="KW-0133">Cell shape</keyword>
<dbReference type="InterPro" id="IPR018392">
    <property type="entry name" value="LysM"/>
</dbReference>
<dbReference type="SUPFAM" id="SSF141523">
    <property type="entry name" value="L,D-transpeptidase catalytic domain-like"/>
    <property type="match status" value="1"/>
</dbReference>
<feature type="active site" description="Proton donor/acceptor" evidence="9">
    <location>
        <position position="208"/>
    </location>
</feature>
<feature type="chain" id="PRO_5046542662" description="L,D-TPase catalytic domain-containing protein" evidence="11">
    <location>
        <begin position="21"/>
        <end position="333"/>
    </location>
</feature>
<dbReference type="Gene3D" id="2.40.440.10">
    <property type="entry name" value="L,D-transpeptidase catalytic domain-like"/>
    <property type="match status" value="1"/>
</dbReference>
<dbReference type="Proteomes" id="UP000738126">
    <property type="component" value="Unassembled WGS sequence"/>
</dbReference>
<feature type="region of interest" description="Disordered" evidence="10">
    <location>
        <begin position="307"/>
        <end position="333"/>
    </location>
</feature>
<evidence type="ECO:0000256" key="6">
    <source>
        <dbReference type="ARBA" id="ARBA00022960"/>
    </source>
</evidence>
<dbReference type="InterPro" id="IPR038063">
    <property type="entry name" value="Transpep_catalytic_dom"/>
</dbReference>
<gene>
    <name evidence="13" type="ORF">CKO13_03470</name>
</gene>
<evidence type="ECO:0000256" key="10">
    <source>
        <dbReference type="SAM" id="MobiDB-lite"/>
    </source>
</evidence>
<evidence type="ECO:0000256" key="9">
    <source>
        <dbReference type="PROSITE-ProRule" id="PRU01373"/>
    </source>
</evidence>
<dbReference type="CDD" id="cd00118">
    <property type="entry name" value="LysM"/>
    <property type="match status" value="1"/>
</dbReference>
<keyword evidence="3" id="KW-0328">Glycosyltransferase</keyword>
<keyword evidence="14" id="KW-1185">Reference proteome</keyword>
<dbReference type="PANTHER" id="PTHR30582">
    <property type="entry name" value="L,D-TRANSPEPTIDASE"/>
    <property type="match status" value="1"/>
</dbReference>